<organism evidence="3 4">
    <name type="scientific">Desulfallas thermosapovorans DSM 6562</name>
    <dbReference type="NCBI Taxonomy" id="1121431"/>
    <lineage>
        <taxon>Bacteria</taxon>
        <taxon>Bacillati</taxon>
        <taxon>Bacillota</taxon>
        <taxon>Clostridia</taxon>
        <taxon>Eubacteriales</taxon>
        <taxon>Desulfallaceae</taxon>
        <taxon>Desulfallas</taxon>
    </lineage>
</organism>
<gene>
    <name evidence="3" type="ORF">LX24_02801</name>
</gene>
<evidence type="ECO:0000259" key="2">
    <source>
        <dbReference type="Pfam" id="PF18731"/>
    </source>
</evidence>
<sequence length="1110" mass="124570">MSYSNLERVGKGLEILRRGLSPYIAREFKAKWGGRWWQVVSETSLPGSIGLESKKEGQDADEAYATLDVQALLVLMWHNWNEVFQAKLGHAGRSYVSELREVRNRWAHQQPFTADDAYRALDTITRLLEAISSEHARLSKKLSRDLLRLRFDDEAKKAKKRSAQEVTQTGTIPGLKPWREVITPHPDVASGRYQQAEFAADLAQVLHNEAEMEYQDPTEFFKRTYLTEGLSHLLKMAIERLSGVGGDPVVQLQTSFGGGKTHSMLALFHLFGGQIAPGQIPGLEPILSKLGLSHLPRCNRAVMVGTDLSAAQPRIKPDGTAVNTLWGEMAYQLGGPRAFEMVAREDRQGVSPGSGVIKEILDQYGPALILIDEWVAFARNIYGVSGLCAGSFDANMTFAQALTEGAKRSRQSMVITSIPASDIEIGGEGGQAALERLQNTFGRLESVWKPAAMEESFEIVRRRLFSDAIDYAARDAVINAFMKMYREQQKDFPRECNESDYQRRMNIAYPVHPELFDRLYQDWSTLERFQRTRGVLRLMAAAIHQLWEREDKSLLIMPGTLPLDSPPVRYEMTRYLPDGWPPVIDTDIDGPISRPLALDRDNPNMGRYSACRRVARTIFVGSAPSVAAMRVRGLEEVRLKLGCVQPGESAATFGDALRRLVEQLTYLYSDNTRFWYDTRPSVNRLATDRAEQLGDYAGEEIKKRLLKIRDKGDFAGVHMAPGSSADVADEQCTRLVVLDYKHYHSSGNDHSPALQAAKDILENRGGGPRQYRNTLVFVATEKNRVPELERAARQYLAWKSIDAEKEELNLDSFQTKQVVTNVQRTNETLDARIQEAYAYLLVPTQEGTGPIDWEVSRISGGSESMVLRANKKLLNAQHLITKWSPAILKMELDRWLWKESPHITIKNLWSYLTTYCYLPRLKDETVLMQTINDGICGTEYFAYAANITDEGKYQGLKIGLMLPSGTLYMDNISLLVKPEVALQQIEEEKRKKEAAEKATQGGATYTIKPDNGKTAISEPDKPEPGDEIIEQPKPKRFYGSVKLNSTRVGRDAGTIAQEVIAHLTSLMGADVQISLDITATIPEGAPDDVVRIVTENCRTLKFDTHGFEDE</sequence>
<evidence type="ECO:0000256" key="1">
    <source>
        <dbReference type="SAM" id="MobiDB-lite"/>
    </source>
</evidence>
<dbReference type="InterPro" id="IPR041650">
    <property type="entry name" value="HEPN_Swt1"/>
</dbReference>
<name>A0A5S4ZQ11_9FIRM</name>
<feature type="domain" description="Swt1-like HEPN" evidence="2">
    <location>
        <begin position="11"/>
        <end position="132"/>
    </location>
</feature>
<evidence type="ECO:0000313" key="3">
    <source>
        <dbReference type="EMBL" id="TYO92794.1"/>
    </source>
</evidence>
<dbReference type="AlphaFoldDB" id="A0A5S4ZQ11"/>
<accession>A0A5S4ZQ11</accession>
<proteinExistence type="predicted"/>
<dbReference type="Pfam" id="PF04465">
    <property type="entry name" value="DUF499"/>
    <property type="match status" value="1"/>
</dbReference>
<dbReference type="RefSeq" id="WP_166512732.1">
    <property type="nucleotide sequence ID" value="NZ_VNHM01000022.1"/>
</dbReference>
<dbReference type="EMBL" id="VNHM01000022">
    <property type="protein sequence ID" value="TYO92794.1"/>
    <property type="molecule type" value="Genomic_DNA"/>
</dbReference>
<dbReference type="Pfam" id="PF18731">
    <property type="entry name" value="HEPN_Swt1"/>
    <property type="match status" value="1"/>
</dbReference>
<protein>
    <recommendedName>
        <fullName evidence="2">Swt1-like HEPN domain-containing protein</fullName>
    </recommendedName>
</protein>
<comment type="caution">
    <text evidence="3">The sequence shown here is derived from an EMBL/GenBank/DDBJ whole genome shotgun (WGS) entry which is preliminary data.</text>
</comment>
<feature type="region of interest" description="Disordered" evidence="1">
    <location>
        <begin position="992"/>
        <end position="1031"/>
    </location>
</feature>
<dbReference type="Proteomes" id="UP000323166">
    <property type="component" value="Unassembled WGS sequence"/>
</dbReference>
<evidence type="ECO:0000313" key="4">
    <source>
        <dbReference type="Proteomes" id="UP000323166"/>
    </source>
</evidence>
<dbReference type="InterPro" id="IPR007555">
    <property type="entry name" value="DUF499"/>
</dbReference>
<reference evidence="3 4" key="1">
    <citation type="submission" date="2019-07" db="EMBL/GenBank/DDBJ databases">
        <title>Genomic Encyclopedia of Type Strains, Phase I: the one thousand microbial genomes (KMG-I) project.</title>
        <authorList>
            <person name="Kyrpides N."/>
        </authorList>
    </citation>
    <scope>NUCLEOTIDE SEQUENCE [LARGE SCALE GENOMIC DNA]</scope>
    <source>
        <strain evidence="3 4">DSM 6562</strain>
    </source>
</reference>
<keyword evidence="4" id="KW-1185">Reference proteome</keyword>